<dbReference type="AlphaFoldDB" id="A0A2W5F048"/>
<gene>
    <name evidence="1" type="ORF">DI599_03820</name>
    <name evidence="2" type="ORF">SAMN05216287_2346</name>
</gene>
<dbReference type="EMBL" id="FNNU01000003">
    <property type="protein sequence ID" value="SDX17855.1"/>
    <property type="molecule type" value="Genomic_DNA"/>
</dbReference>
<evidence type="ECO:0000313" key="4">
    <source>
        <dbReference type="Proteomes" id="UP000249198"/>
    </source>
</evidence>
<proteinExistence type="predicted"/>
<dbReference type="Proteomes" id="UP000249198">
    <property type="component" value="Unassembled WGS sequence"/>
</dbReference>
<reference evidence="3" key="1">
    <citation type="submission" date="2016-10" db="EMBL/GenBank/DDBJ databases">
        <authorList>
            <person name="Varghese N."/>
            <person name="Submissions S."/>
        </authorList>
    </citation>
    <scope>NUCLEOTIDE SEQUENCE [LARGE SCALE GENOMIC DNA]</scope>
    <source>
        <strain evidence="3">NRRL B-59562</strain>
    </source>
</reference>
<organism evidence="1 4">
    <name type="scientific">Pseudomonas kuykendallii</name>
    <dbReference type="NCBI Taxonomy" id="1007099"/>
    <lineage>
        <taxon>Bacteria</taxon>
        <taxon>Pseudomonadati</taxon>
        <taxon>Pseudomonadota</taxon>
        <taxon>Gammaproteobacteria</taxon>
        <taxon>Pseudomonadales</taxon>
        <taxon>Pseudomonadaceae</taxon>
        <taxon>Pseudomonas</taxon>
    </lineage>
</organism>
<reference evidence="1 4" key="3">
    <citation type="submission" date="2017-08" db="EMBL/GenBank/DDBJ databases">
        <title>Infants hospitalized years apart are colonized by the same room-sourced microbial strains.</title>
        <authorList>
            <person name="Brooks B."/>
            <person name="Olm M.R."/>
            <person name="Firek B.A."/>
            <person name="Baker R."/>
            <person name="Thomas B.C."/>
            <person name="Morowitz M.J."/>
            <person name="Banfield J.F."/>
        </authorList>
    </citation>
    <scope>NUCLEOTIDE SEQUENCE [LARGE SCALE GENOMIC DNA]</scope>
    <source>
        <strain evidence="1">S2_009_000_R2_77</strain>
    </source>
</reference>
<evidence type="ECO:0000313" key="1">
    <source>
        <dbReference type="EMBL" id="PZP25756.1"/>
    </source>
</evidence>
<sequence length="85" mass="9578">MTAPEEKSVEGLRHAFEPFRTEIVSNGTDIELQVYDPANIDPCIVVFPQSRIDSEEGFDQIVAEVRERLAESTARAKELSRAKDQ</sequence>
<dbReference type="EMBL" id="QFOH01000004">
    <property type="protein sequence ID" value="PZP25756.1"/>
    <property type="molecule type" value="Genomic_DNA"/>
</dbReference>
<evidence type="ECO:0000313" key="2">
    <source>
        <dbReference type="EMBL" id="SDX17855.1"/>
    </source>
</evidence>
<keyword evidence="3" id="KW-1185">Reference proteome</keyword>
<protein>
    <recommendedName>
        <fullName evidence="5">DUF1652 domain-containing protein</fullName>
    </recommendedName>
</protein>
<dbReference type="Proteomes" id="UP000243778">
    <property type="component" value="Unassembled WGS sequence"/>
</dbReference>
<accession>A0A1H2ZKE1</accession>
<name>A0A2W5F048_9PSED</name>
<evidence type="ECO:0000313" key="3">
    <source>
        <dbReference type="Proteomes" id="UP000243778"/>
    </source>
</evidence>
<evidence type="ECO:0008006" key="5">
    <source>
        <dbReference type="Google" id="ProtNLM"/>
    </source>
</evidence>
<accession>A0A2W5F048</accession>
<reference evidence="2" key="2">
    <citation type="submission" date="2016-10" db="EMBL/GenBank/DDBJ databases">
        <authorList>
            <person name="de Groot N.N."/>
        </authorList>
    </citation>
    <scope>NUCLEOTIDE SEQUENCE [LARGE SCALE GENOMIC DNA]</scope>
    <source>
        <strain evidence="2">NRRL B-59562</strain>
    </source>
</reference>